<dbReference type="EMBL" id="CAJNOU010001235">
    <property type="protein sequence ID" value="CAF1173635.1"/>
    <property type="molecule type" value="Genomic_DNA"/>
</dbReference>
<reference evidence="1" key="1">
    <citation type="submission" date="2021-02" db="EMBL/GenBank/DDBJ databases">
        <authorList>
            <person name="Nowell W R."/>
        </authorList>
    </citation>
    <scope>NUCLEOTIDE SEQUENCE</scope>
</reference>
<organism evidence="1 3">
    <name type="scientific">Rotaria sordida</name>
    <dbReference type="NCBI Taxonomy" id="392033"/>
    <lineage>
        <taxon>Eukaryota</taxon>
        <taxon>Metazoa</taxon>
        <taxon>Spiralia</taxon>
        <taxon>Gnathifera</taxon>
        <taxon>Rotifera</taxon>
        <taxon>Eurotatoria</taxon>
        <taxon>Bdelloidea</taxon>
        <taxon>Philodinida</taxon>
        <taxon>Philodinidae</taxon>
        <taxon>Rotaria</taxon>
    </lineage>
</organism>
<feature type="non-terminal residue" evidence="1">
    <location>
        <position position="27"/>
    </location>
</feature>
<dbReference type="Proteomes" id="UP000663874">
    <property type="component" value="Unassembled WGS sequence"/>
</dbReference>
<sequence>MKLTIQYPNEPPEVLSLTSTTLSFTPA</sequence>
<evidence type="ECO:0000313" key="3">
    <source>
        <dbReference type="Proteomes" id="UP000663889"/>
    </source>
</evidence>
<comment type="caution">
    <text evidence="1">The sequence shown here is derived from an EMBL/GenBank/DDBJ whole genome shotgun (WGS) entry which is preliminary data.</text>
</comment>
<protein>
    <submittedName>
        <fullName evidence="1">Uncharacterized protein</fullName>
    </submittedName>
</protein>
<evidence type="ECO:0000313" key="1">
    <source>
        <dbReference type="EMBL" id="CAF1173635.1"/>
    </source>
</evidence>
<dbReference type="AlphaFoldDB" id="A0A814UD41"/>
<accession>A0A814UD41</accession>
<proteinExistence type="predicted"/>
<evidence type="ECO:0000313" key="2">
    <source>
        <dbReference type="EMBL" id="CAF4213824.1"/>
    </source>
</evidence>
<dbReference type="EMBL" id="CAJOBE010017720">
    <property type="protein sequence ID" value="CAF4213824.1"/>
    <property type="molecule type" value="Genomic_DNA"/>
</dbReference>
<name>A0A814UD41_9BILA</name>
<dbReference type="Proteomes" id="UP000663889">
    <property type="component" value="Unassembled WGS sequence"/>
</dbReference>
<gene>
    <name evidence="2" type="ORF">FNK824_LOCUS36908</name>
    <name evidence="1" type="ORF">SEV965_LOCUS19656</name>
</gene>